<dbReference type="InterPro" id="IPR051613">
    <property type="entry name" value="ABC_transp_permease_HisMQ"/>
</dbReference>
<evidence type="ECO:0000313" key="11">
    <source>
        <dbReference type="EMBL" id="MCB8881542.1"/>
    </source>
</evidence>
<dbReference type="PANTHER" id="PTHR30133">
    <property type="entry name" value="CATIONIC AMINO ACID TRANSPORTER, MEMBRANE COMPONENT"/>
    <property type="match status" value="1"/>
</dbReference>
<dbReference type="Proteomes" id="UP000721844">
    <property type="component" value="Unassembled WGS sequence"/>
</dbReference>
<feature type="transmembrane region" description="Helical" evidence="9">
    <location>
        <begin position="200"/>
        <end position="224"/>
    </location>
</feature>
<dbReference type="AlphaFoldDB" id="A0A963Z299"/>
<dbReference type="InterPro" id="IPR035906">
    <property type="entry name" value="MetI-like_sf"/>
</dbReference>
<protein>
    <submittedName>
        <fullName evidence="11">ABC transporter permease subunit</fullName>
    </submittedName>
</protein>
<evidence type="ECO:0000256" key="5">
    <source>
        <dbReference type="ARBA" id="ARBA00022519"/>
    </source>
</evidence>
<dbReference type="GO" id="GO:0022857">
    <property type="term" value="F:transmembrane transporter activity"/>
    <property type="evidence" value="ECO:0007669"/>
    <property type="project" value="InterPro"/>
</dbReference>
<keyword evidence="7 9" id="KW-1133">Transmembrane helix</keyword>
<gene>
    <name evidence="11" type="ORF">ACELLULO517_14925</name>
</gene>
<comment type="caution">
    <text evidence="11">The sequence shown here is derived from an EMBL/GenBank/DDBJ whole genome shotgun (WGS) entry which is preliminary data.</text>
</comment>
<evidence type="ECO:0000256" key="4">
    <source>
        <dbReference type="ARBA" id="ARBA00022475"/>
    </source>
</evidence>
<dbReference type="RefSeq" id="WP_227308214.1">
    <property type="nucleotide sequence ID" value="NZ_JAESVA010000005.1"/>
</dbReference>
<feature type="transmembrane region" description="Helical" evidence="9">
    <location>
        <begin position="15"/>
        <end position="39"/>
    </location>
</feature>
<dbReference type="GO" id="GO:0043190">
    <property type="term" value="C:ATP-binding cassette (ABC) transporter complex"/>
    <property type="evidence" value="ECO:0007669"/>
    <property type="project" value="InterPro"/>
</dbReference>
<accession>A0A963Z299</accession>
<dbReference type="SUPFAM" id="SSF161098">
    <property type="entry name" value="MetI-like"/>
    <property type="match status" value="1"/>
</dbReference>
<dbReference type="EMBL" id="JAESVA010000005">
    <property type="protein sequence ID" value="MCB8881542.1"/>
    <property type="molecule type" value="Genomic_DNA"/>
</dbReference>
<evidence type="ECO:0000313" key="12">
    <source>
        <dbReference type="Proteomes" id="UP000721844"/>
    </source>
</evidence>
<evidence type="ECO:0000256" key="8">
    <source>
        <dbReference type="ARBA" id="ARBA00023136"/>
    </source>
</evidence>
<dbReference type="NCBIfam" id="TIGR01726">
    <property type="entry name" value="HEQRo_perm_3TM"/>
    <property type="match status" value="1"/>
</dbReference>
<keyword evidence="4" id="KW-1003">Cell membrane</keyword>
<feature type="domain" description="ABC transmembrane type-1" evidence="10">
    <location>
        <begin position="19"/>
        <end position="220"/>
    </location>
</feature>
<proteinExistence type="inferred from homology"/>
<keyword evidence="6 9" id="KW-0812">Transmembrane</keyword>
<organism evidence="11 12">
    <name type="scientific">Acidisoma cellulosilyticum</name>
    <dbReference type="NCBI Taxonomy" id="2802395"/>
    <lineage>
        <taxon>Bacteria</taxon>
        <taxon>Pseudomonadati</taxon>
        <taxon>Pseudomonadota</taxon>
        <taxon>Alphaproteobacteria</taxon>
        <taxon>Acetobacterales</taxon>
        <taxon>Acidocellaceae</taxon>
        <taxon>Acidisoma</taxon>
    </lineage>
</organism>
<evidence type="ECO:0000256" key="1">
    <source>
        <dbReference type="ARBA" id="ARBA00004429"/>
    </source>
</evidence>
<dbReference type="PANTHER" id="PTHR30133:SF2">
    <property type="entry name" value="ARGININE ABC TRANSPORTER PERMEASE PROTEIN ARTQ"/>
    <property type="match status" value="1"/>
</dbReference>
<dbReference type="Gene3D" id="1.10.3720.10">
    <property type="entry name" value="MetI-like"/>
    <property type="match status" value="1"/>
</dbReference>
<feature type="transmembrane region" description="Helical" evidence="9">
    <location>
        <begin position="68"/>
        <end position="91"/>
    </location>
</feature>
<evidence type="ECO:0000256" key="7">
    <source>
        <dbReference type="ARBA" id="ARBA00022989"/>
    </source>
</evidence>
<dbReference type="Pfam" id="PF00528">
    <property type="entry name" value="BPD_transp_1"/>
    <property type="match status" value="1"/>
</dbReference>
<evidence type="ECO:0000259" key="10">
    <source>
        <dbReference type="PROSITE" id="PS50928"/>
    </source>
</evidence>
<keyword evidence="3 9" id="KW-0813">Transport</keyword>
<dbReference type="PROSITE" id="PS50928">
    <property type="entry name" value="ABC_TM1"/>
    <property type="match status" value="1"/>
</dbReference>
<dbReference type="InterPro" id="IPR010065">
    <property type="entry name" value="AA_ABC_transptr_permease_3TM"/>
</dbReference>
<name>A0A963Z299_9PROT</name>
<feature type="transmembrane region" description="Helical" evidence="9">
    <location>
        <begin position="97"/>
        <end position="116"/>
    </location>
</feature>
<keyword evidence="8 9" id="KW-0472">Membrane</keyword>
<keyword evidence="5" id="KW-0997">Cell inner membrane</keyword>
<keyword evidence="12" id="KW-1185">Reference proteome</keyword>
<dbReference type="InterPro" id="IPR000515">
    <property type="entry name" value="MetI-like"/>
</dbReference>
<evidence type="ECO:0000256" key="6">
    <source>
        <dbReference type="ARBA" id="ARBA00022692"/>
    </source>
</evidence>
<reference evidence="11 12" key="1">
    <citation type="journal article" date="2021" name="Microorganisms">
        <title>Acidisoma silvae sp. nov. and Acidisomacellulosilytica sp. nov., Two Acidophilic Bacteria Isolated from Decaying Wood, Hydrolyzing Cellulose and Producing Poly-3-hydroxybutyrate.</title>
        <authorList>
            <person name="Mieszkin S."/>
            <person name="Pouder E."/>
            <person name="Uroz S."/>
            <person name="Simon-Colin C."/>
            <person name="Alain K."/>
        </authorList>
    </citation>
    <scope>NUCLEOTIDE SEQUENCE [LARGE SCALE GENOMIC DNA]</scope>
    <source>
        <strain evidence="11 12">HW T5.17</strain>
    </source>
</reference>
<comment type="subcellular location">
    <subcellularLocation>
        <location evidence="1">Cell inner membrane</location>
        <topology evidence="1">Multi-pass membrane protein</topology>
    </subcellularLocation>
    <subcellularLocation>
        <location evidence="9">Cell membrane</location>
        <topology evidence="9">Multi-pass membrane protein</topology>
    </subcellularLocation>
</comment>
<evidence type="ECO:0000256" key="2">
    <source>
        <dbReference type="ARBA" id="ARBA00010072"/>
    </source>
</evidence>
<sequence length="235" mass="24659">MSGLDSMMGGYGSQFAAGILLTLEISVCSYLIGLIFGVLGASAKLSPWKALRLLGNLYTIIVRALPELLLLLIAFYVLAGAISGLAASIGLVKSDFAFNPFLVAVIALGFIQGAYVTEILRAGVLALPKGQSDAALALGLSFPVRWGRVLGPQVMRHALPALGNVWLNATKDSSLISIVGAFADVLKVSSLAAAATKDYILFYALAALCFLLISVVSMAILNALHIRSRRGLHIA</sequence>
<dbReference type="CDD" id="cd06261">
    <property type="entry name" value="TM_PBP2"/>
    <property type="match status" value="1"/>
</dbReference>
<evidence type="ECO:0000256" key="3">
    <source>
        <dbReference type="ARBA" id="ARBA00022448"/>
    </source>
</evidence>
<comment type="similarity">
    <text evidence="2">Belongs to the binding-protein-dependent transport system permease family. HisMQ subfamily.</text>
</comment>
<evidence type="ECO:0000256" key="9">
    <source>
        <dbReference type="RuleBase" id="RU363032"/>
    </source>
</evidence>